<dbReference type="PROSITE" id="PS00639">
    <property type="entry name" value="THIOL_PROTEASE_HIS"/>
    <property type="match status" value="1"/>
</dbReference>
<dbReference type="Proteomes" id="UP000039865">
    <property type="component" value="Unassembled WGS sequence"/>
</dbReference>
<evidence type="ECO:0000313" key="6">
    <source>
        <dbReference type="Proteomes" id="UP000039865"/>
    </source>
</evidence>
<dbReference type="AlphaFoldDB" id="A0A078ACG2"/>
<dbReference type="InterPro" id="IPR014882">
    <property type="entry name" value="CathepsinC_exc"/>
</dbReference>
<dbReference type="InterPro" id="IPR038765">
    <property type="entry name" value="Papain-like_cys_pep_sf"/>
</dbReference>
<sequence>MIGLREQILGEWEFVYTTEEKSVDIFKIDTVCTHQTPNSIQIVKPDSQFQFSEGTYSKFQAELSDSGKTSIQIGGKSINAHWSMLYDQGLILDSEEYRFFANYKYTIQSDVKYEFEVAGLEVSSYDSFNSQCNSTMIGLIQNKKNPGFYRCFFANKLDHAEIKSEEEIQADISEKIVFLAAQVKKSNILAQTKYEDLDNMVQFVNENDFTWQAGINNRLKGQTLSQLKMHHDGNQMKFAQKTLVQTNSISNTITDSDSDAERLIEDEDFKAIQKEAIKFIDSSLDKMSENDLPDQWDWRNVSDYDFTTPVKDQKGCGSCYAMSFTETMEARVKIKYGKSIPLSAQFLLDCNFYNEGCSGGWPLLNGFFSADFSIPSEACAPYKGYTVGNECSDHSNCQEKVKVSEANYIGGAYGMSSELLMMKEIRARGPIVSDLNVPLTFSYYRNGIFSDDHELQLKKEGFKEYLNENSVDEVTDRTLRDYHIEWQYINHSIMIVGWGEEDGVKYWICRNSYGDAWGEQGHFRIRRGLNDYGIESAPSYYIPIMQ</sequence>
<proteinExistence type="inferred from homology"/>
<dbReference type="InterPro" id="IPR036496">
    <property type="entry name" value="CathepsinC_exc_dom_sf"/>
</dbReference>
<dbReference type="EMBL" id="CCKQ01007168">
    <property type="protein sequence ID" value="CDW78518.1"/>
    <property type="molecule type" value="Genomic_DNA"/>
</dbReference>
<dbReference type="FunCoup" id="A0A078ACG2">
    <property type="interactions" value="9"/>
</dbReference>
<accession>A0A078ACG2</accession>
<dbReference type="SMART" id="SM00645">
    <property type="entry name" value="Pept_C1"/>
    <property type="match status" value="1"/>
</dbReference>
<comment type="cofactor">
    <cofactor evidence="1">
        <name>chloride</name>
        <dbReference type="ChEBI" id="CHEBI:17996"/>
    </cofactor>
</comment>
<keyword evidence="6" id="KW-1185">Reference proteome</keyword>
<evidence type="ECO:0000259" key="4">
    <source>
        <dbReference type="SMART" id="SM00645"/>
    </source>
</evidence>
<keyword evidence="3" id="KW-0865">Zymogen</keyword>
<dbReference type="GO" id="GO:0008234">
    <property type="term" value="F:cysteine-type peptidase activity"/>
    <property type="evidence" value="ECO:0007669"/>
    <property type="project" value="InterPro"/>
</dbReference>
<evidence type="ECO:0000256" key="1">
    <source>
        <dbReference type="ARBA" id="ARBA00001923"/>
    </source>
</evidence>
<dbReference type="InterPro" id="IPR000668">
    <property type="entry name" value="Peptidase_C1A_C"/>
</dbReference>
<dbReference type="Pfam" id="PF00112">
    <property type="entry name" value="Peptidase_C1"/>
    <property type="match status" value="2"/>
</dbReference>
<organism evidence="5 6">
    <name type="scientific">Stylonychia lemnae</name>
    <name type="common">Ciliate</name>
    <dbReference type="NCBI Taxonomy" id="5949"/>
    <lineage>
        <taxon>Eukaryota</taxon>
        <taxon>Sar</taxon>
        <taxon>Alveolata</taxon>
        <taxon>Ciliophora</taxon>
        <taxon>Intramacronucleata</taxon>
        <taxon>Spirotrichea</taxon>
        <taxon>Stichotrichia</taxon>
        <taxon>Sporadotrichida</taxon>
        <taxon>Oxytrichidae</taxon>
        <taxon>Stylonychinae</taxon>
        <taxon>Stylonychia</taxon>
    </lineage>
</organism>
<dbReference type="InParanoid" id="A0A078ACG2"/>
<name>A0A078ACG2_STYLE</name>
<dbReference type="InterPro" id="IPR025660">
    <property type="entry name" value="Pept_his_AS"/>
</dbReference>
<protein>
    <submittedName>
        <fullName evidence="5">Cathepsin c</fullName>
    </submittedName>
</protein>
<dbReference type="InterPro" id="IPR013128">
    <property type="entry name" value="Peptidase_C1A"/>
</dbReference>
<dbReference type="PANTHER" id="PTHR12411">
    <property type="entry name" value="CYSTEINE PROTEASE FAMILY C1-RELATED"/>
    <property type="match status" value="1"/>
</dbReference>
<feature type="domain" description="Peptidase C1A papain C-terminal" evidence="4">
    <location>
        <begin position="292"/>
        <end position="542"/>
    </location>
</feature>
<dbReference type="OMA" id="MPCGHEI"/>
<dbReference type="Gene3D" id="3.90.70.10">
    <property type="entry name" value="Cysteine proteinases"/>
    <property type="match status" value="1"/>
</dbReference>
<gene>
    <name evidence="5" type="primary">Contig666.g741</name>
    <name evidence="5" type="ORF">STYLEM_7497</name>
</gene>
<dbReference type="SUPFAM" id="SSF75001">
    <property type="entry name" value="Dipeptidyl peptidase I (cathepsin C), exclusion domain"/>
    <property type="match status" value="1"/>
</dbReference>
<dbReference type="GO" id="GO:0006508">
    <property type="term" value="P:proteolysis"/>
    <property type="evidence" value="ECO:0007669"/>
    <property type="project" value="InterPro"/>
</dbReference>
<evidence type="ECO:0000313" key="5">
    <source>
        <dbReference type="EMBL" id="CDW78518.1"/>
    </source>
</evidence>
<dbReference type="Gene3D" id="2.40.128.80">
    <property type="entry name" value="Cathepsin C, exclusion domain"/>
    <property type="match status" value="1"/>
</dbReference>
<dbReference type="OrthoDB" id="640249at2759"/>
<dbReference type="SUPFAM" id="SSF54001">
    <property type="entry name" value="Cysteine proteinases"/>
    <property type="match status" value="1"/>
</dbReference>
<evidence type="ECO:0000256" key="3">
    <source>
        <dbReference type="ARBA" id="ARBA00023145"/>
    </source>
</evidence>
<reference evidence="5 6" key="1">
    <citation type="submission" date="2014-06" db="EMBL/GenBank/DDBJ databases">
        <authorList>
            <person name="Swart Estienne"/>
        </authorList>
    </citation>
    <scope>NUCLEOTIDE SEQUENCE [LARGE SCALE GENOMIC DNA]</scope>
    <source>
        <strain evidence="5 6">130c</strain>
    </source>
</reference>
<evidence type="ECO:0000256" key="2">
    <source>
        <dbReference type="ARBA" id="ARBA00008455"/>
    </source>
</evidence>
<dbReference type="Pfam" id="PF08773">
    <property type="entry name" value="CathepsinC_exc"/>
    <property type="match status" value="1"/>
</dbReference>
<comment type="similarity">
    <text evidence="2">Belongs to the peptidase C1 family.</text>
</comment>